<reference evidence="2 3" key="2">
    <citation type="submission" date="2017-10" db="EMBL/GenBank/DDBJ databases">
        <title>Extensive intraspecific genome diversity in a model arbuscular mycorrhizal fungus.</title>
        <authorList>
            <person name="Chen E.C.H."/>
            <person name="Morin E."/>
            <person name="Baudet D."/>
            <person name="Noel J."/>
            <person name="Ndikumana S."/>
            <person name="Charron P."/>
            <person name="St-Onge C."/>
            <person name="Giorgi J."/>
            <person name="Grigoriev I.V."/>
            <person name="Roux C."/>
            <person name="Martin F.M."/>
            <person name="Corradi N."/>
        </authorList>
    </citation>
    <scope>NUCLEOTIDE SEQUENCE [LARGE SCALE GENOMIC DNA]</scope>
    <source>
        <strain evidence="2 3">C2</strain>
    </source>
</reference>
<comment type="caution">
    <text evidence="2">The sequence shown here is derived from an EMBL/GenBank/DDBJ whole genome shotgun (WGS) entry which is preliminary data.</text>
</comment>
<sequence length="240" mass="28258">MEDECNNNLRKKDNDNDDNGEETDDKYDNDDDNGEETDDDYHEENNDNYDEKTDDDYREENDVNYDEENIYYDDTNNVNDEDEMEEDYELEEDNIVDENDHEDTIIDSSIGNNQMSKINGSFAPYFENATSALLFCWIQKHNISTNSYNDLKIPSTSKATKSCYYLSIHDIIHNILNNLSLYNMLYFGPGIETEEKKEFWHGDLWAESPLFGQEKIAVNRVVFRSNEFVMYKENGSRRFG</sequence>
<protein>
    <submittedName>
        <fullName evidence="2">Uncharacterized protein</fullName>
    </submittedName>
</protein>
<proteinExistence type="predicted"/>
<feature type="region of interest" description="Disordered" evidence="1">
    <location>
        <begin position="1"/>
        <end position="78"/>
    </location>
</feature>
<dbReference type="VEuPathDB" id="FungiDB:RhiirFUN_007762"/>
<organism evidence="2 3">
    <name type="scientific">Rhizophagus irregularis</name>
    <dbReference type="NCBI Taxonomy" id="588596"/>
    <lineage>
        <taxon>Eukaryota</taxon>
        <taxon>Fungi</taxon>
        <taxon>Fungi incertae sedis</taxon>
        <taxon>Mucoromycota</taxon>
        <taxon>Glomeromycotina</taxon>
        <taxon>Glomeromycetes</taxon>
        <taxon>Glomerales</taxon>
        <taxon>Glomeraceae</taxon>
        <taxon>Rhizophagus</taxon>
    </lineage>
</organism>
<dbReference type="Proteomes" id="UP000233469">
    <property type="component" value="Unassembled WGS sequence"/>
</dbReference>
<dbReference type="AlphaFoldDB" id="A0A2N1M3C5"/>
<gene>
    <name evidence="2" type="ORF">RhiirC2_800658</name>
</gene>
<accession>A0A2N1M3C5</accession>
<dbReference type="VEuPathDB" id="FungiDB:FUN_007802"/>
<reference evidence="2 3" key="1">
    <citation type="submission" date="2016-04" db="EMBL/GenBank/DDBJ databases">
        <title>Genome analyses suggest a sexual origin of heterokaryosis in a supposedly ancient asexual fungus.</title>
        <authorList>
            <person name="Ropars J."/>
            <person name="Sedzielewska K."/>
            <person name="Noel J."/>
            <person name="Charron P."/>
            <person name="Farinelli L."/>
            <person name="Marton T."/>
            <person name="Kruger M."/>
            <person name="Pelin A."/>
            <person name="Brachmann A."/>
            <person name="Corradi N."/>
        </authorList>
    </citation>
    <scope>NUCLEOTIDE SEQUENCE [LARGE SCALE GENOMIC DNA]</scope>
    <source>
        <strain evidence="2 3">C2</strain>
    </source>
</reference>
<feature type="compositionally biased region" description="Acidic residues" evidence="1">
    <location>
        <begin position="15"/>
        <end position="42"/>
    </location>
</feature>
<evidence type="ECO:0000313" key="3">
    <source>
        <dbReference type="Proteomes" id="UP000233469"/>
    </source>
</evidence>
<evidence type="ECO:0000313" key="2">
    <source>
        <dbReference type="EMBL" id="PKK56142.1"/>
    </source>
</evidence>
<feature type="compositionally biased region" description="Acidic residues" evidence="1">
    <location>
        <begin position="52"/>
        <end position="71"/>
    </location>
</feature>
<dbReference type="EMBL" id="LLXL01006127">
    <property type="protein sequence ID" value="PKK56142.1"/>
    <property type="molecule type" value="Genomic_DNA"/>
</dbReference>
<evidence type="ECO:0000256" key="1">
    <source>
        <dbReference type="SAM" id="MobiDB-lite"/>
    </source>
</evidence>
<name>A0A2N1M3C5_9GLOM</name>
<dbReference type="VEuPathDB" id="FungiDB:RhiirA1_403239"/>